<comment type="caution">
    <text evidence="1">The sequence shown here is derived from an EMBL/GenBank/DDBJ whole genome shotgun (WGS) entry which is preliminary data.</text>
</comment>
<gene>
    <name evidence="1" type="ORF">EVAR_54761_1</name>
</gene>
<keyword evidence="2" id="KW-1185">Reference proteome</keyword>
<reference evidence="1 2" key="1">
    <citation type="journal article" date="2019" name="Commun. Biol.">
        <title>The bagworm genome reveals a unique fibroin gene that provides high tensile strength.</title>
        <authorList>
            <person name="Kono N."/>
            <person name="Nakamura H."/>
            <person name="Ohtoshi R."/>
            <person name="Tomita M."/>
            <person name="Numata K."/>
            <person name="Arakawa K."/>
        </authorList>
    </citation>
    <scope>NUCLEOTIDE SEQUENCE [LARGE SCALE GENOMIC DNA]</scope>
</reference>
<accession>A0A4C1YFP5</accession>
<protein>
    <submittedName>
        <fullName evidence="1">Uncharacterized protein</fullName>
    </submittedName>
</protein>
<evidence type="ECO:0000313" key="1">
    <source>
        <dbReference type="EMBL" id="GBP73267.1"/>
    </source>
</evidence>
<organism evidence="1 2">
    <name type="scientific">Eumeta variegata</name>
    <name type="common">Bagworm moth</name>
    <name type="synonym">Eumeta japonica</name>
    <dbReference type="NCBI Taxonomy" id="151549"/>
    <lineage>
        <taxon>Eukaryota</taxon>
        <taxon>Metazoa</taxon>
        <taxon>Ecdysozoa</taxon>
        <taxon>Arthropoda</taxon>
        <taxon>Hexapoda</taxon>
        <taxon>Insecta</taxon>
        <taxon>Pterygota</taxon>
        <taxon>Neoptera</taxon>
        <taxon>Endopterygota</taxon>
        <taxon>Lepidoptera</taxon>
        <taxon>Glossata</taxon>
        <taxon>Ditrysia</taxon>
        <taxon>Tineoidea</taxon>
        <taxon>Psychidae</taxon>
        <taxon>Oiketicinae</taxon>
        <taxon>Eumeta</taxon>
    </lineage>
</organism>
<dbReference type="Proteomes" id="UP000299102">
    <property type="component" value="Unassembled WGS sequence"/>
</dbReference>
<name>A0A4C1YFP5_EUMVA</name>
<sequence length="97" mass="10798">MSPDSTVKCRNASSGRCEIFQSIMVTDVNVIKVTWTFSRAAGVIDKVYDFTRRRLGPAPRGQCRRRAPRGLVVRDPATSCAPSNGYSVCDVWCEEKL</sequence>
<evidence type="ECO:0000313" key="2">
    <source>
        <dbReference type="Proteomes" id="UP000299102"/>
    </source>
</evidence>
<dbReference type="EMBL" id="BGZK01001168">
    <property type="protein sequence ID" value="GBP73267.1"/>
    <property type="molecule type" value="Genomic_DNA"/>
</dbReference>
<dbReference type="AlphaFoldDB" id="A0A4C1YFP5"/>
<proteinExistence type="predicted"/>